<organism evidence="2">
    <name type="scientific">marine sediment metagenome</name>
    <dbReference type="NCBI Taxonomy" id="412755"/>
    <lineage>
        <taxon>unclassified sequences</taxon>
        <taxon>metagenomes</taxon>
        <taxon>ecological metagenomes</taxon>
    </lineage>
</organism>
<protein>
    <recommendedName>
        <fullName evidence="1">ABC-type glycine betaine transport system substrate-binding domain-containing protein</fullName>
    </recommendedName>
</protein>
<dbReference type="SUPFAM" id="SSF53850">
    <property type="entry name" value="Periplasmic binding protein-like II"/>
    <property type="match status" value="1"/>
</dbReference>
<dbReference type="AlphaFoldDB" id="X0XYZ5"/>
<feature type="domain" description="ABC-type glycine betaine transport system substrate-binding" evidence="1">
    <location>
        <begin position="2"/>
        <end position="96"/>
    </location>
</feature>
<dbReference type="InterPro" id="IPR007210">
    <property type="entry name" value="ABC_Gly_betaine_transp_sub-bd"/>
</dbReference>
<reference evidence="2" key="1">
    <citation type="journal article" date="2014" name="Front. Microbiol.">
        <title>High frequency of phylogenetically diverse reductive dehalogenase-homologous genes in deep subseafloor sedimentary metagenomes.</title>
        <authorList>
            <person name="Kawai M."/>
            <person name="Futagami T."/>
            <person name="Toyoda A."/>
            <person name="Takaki Y."/>
            <person name="Nishi S."/>
            <person name="Hori S."/>
            <person name="Arai W."/>
            <person name="Tsubouchi T."/>
            <person name="Morono Y."/>
            <person name="Uchiyama I."/>
            <person name="Ito T."/>
            <person name="Fujiyama A."/>
            <person name="Inagaki F."/>
            <person name="Takami H."/>
        </authorList>
    </citation>
    <scope>NUCLEOTIDE SEQUENCE</scope>
    <source>
        <strain evidence="2">Expedition CK06-06</strain>
    </source>
</reference>
<evidence type="ECO:0000313" key="2">
    <source>
        <dbReference type="EMBL" id="GAG48684.1"/>
    </source>
</evidence>
<name>X0XYZ5_9ZZZZ</name>
<accession>X0XYZ5</accession>
<evidence type="ECO:0000259" key="1">
    <source>
        <dbReference type="Pfam" id="PF04069"/>
    </source>
</evidence>
<comment type="caution">
    <text evidence="2">The sequence shown here is derived from an EMBL/GenBank/DDBJ whole genome shotgun (WGS) entry which is preliminary data.</text>
</comment>
<dbReference type="GO" id="GO:0043190">
    <property type="term" value="C:ATP-binding cassette (ABC) transporter complex"/>
    <property type="evidence" value="ECO:0007669"/>
    <property type="project" value="InterPro"/>
</dbReference>
<sequence>FSDLKDEEQGGKGYWKLFEDPGKPGLGELVGGSPGWKDDVMDRSLILGYDLPLWRSNQTEALMCARMIAADKEGEPLLMYIWYPHWIFATVDVIELTF</sequence>
<dbReference type="EMBL" id="BARS01058472">
    <property type="protein sequence ID" value="GAG48684.1"/>
    <property type="molecule type" value="Genomic_DNA"/>
</dbReference>
<feature type="non-terminal residue" evidence="2">
    <location>
        <position position="1"/>
    </location>
</feature>
<proteinExistence type="predicted"/>
<gene>
    <name evidence="2" type="ORF">S01H1_85251</name>
</gene>
<feature type="non-terminal residue" evidence="2">
    <location>
        <position position="98"/>
    </location>
</feature>
<dbReference type="Gene3D" id="3.40.190.100">
    <property type="entry name" value="Glycine betaine-binding periplasmic protein, domain 2"/>
    <property type="match status" value="1"/>
</dbReference>
<dbReference type="Pfam" id="PF04069">
    <property type="entry name" value="OpuAC"/>
    <property type="match status" value="1"/>
</dbReference>
<dbReference type="GO" id="GO:0022857">
    <property type="term" value="F:transmembrane transporter activity"/>
    <property type="evidence" value="ECO:0007669"/>
    <property type="project" value="InterPro"/>
</dbReference>